<sequence>MQTGSGKTYTMLGEIDELEVKPSLDCGMTPHIFEFLMQKICCSLKAHSPSTDMIWRSGTLDPSFMNAREGEEDSLPHLVEKERLTCYKGFKEGHKRMLVATDLVRRGIDIEHVNIVLNYDMPDSADTYLHRVGRDGRFGTKRLAVTFISSNSDSKVLNQVQERFEVDIKKLPEHVDSSLYMSV</sequence>
<dbReference type="CDD" id="cd18787">
    <property type="entry name" value="SF2_C_DEAD"/>
    <property type="match status" value="1"/>
</dbReference>
<comment type="caution">
    <text evidence="3">The sequence shown here is derived from an EMBL/GenBank/DDBJ whole genome shotgun (WGS) entry which is preliminary data.</text>
</comment>
<dbReference type="Pfam" id="PF00271">
    <property type="entry name" value="Helicase_C"/>
    <property type="match status" value="1"/>
</dbReference>
<accession>A0A835H6M3</accession>
<dbReference type="SMART" id="SM00490">
    <property type="entry name" value="HELICc"/>
    <property type="match status" value="1"/>
</dbReference>
<dbReference type="Gene3D" id="3.40.50.300">
    <property type="entry name" value="P-loop containing nucleotide triphosphate hydrolases"/>
    <property type="match status" value="1"/>
</dbReference>
<dbReference type="Proteomes" id="UP000631114">
    <property type="component" value="Unassembled WGS sequence"/>
</dbReference>
<dbReference type="OrthoDB" id="10265785at2759"/>
<gene>
    <name evidence="3" type="ORF">IFM89_028883</name>
</gene>
<dbReference type="InterPro" id="IPR001650">
    <property type="entry name" value="Helicase_C-like"/>
</dbReference>
<dbReference type="GO" id="GO:0003723">
    <property type="term" value="F:RNA binding"/>
    <property type="evidence" value="ECO:0007669"/>
    <property type="project" value="UniProtKB-KW"/>
</dbReference>
<dbReference type="SUPFAM" id="SSF52540">
    <property type="entry name" value="P-loop containing nucleoside triphosphate hydrolases"/>
    <property type="match status" value="1"/>
</dbReference>
<dbReference type="InterPro" id="IPR027417">
    <property type="entry name" value="P-loop_NTPase"/>
</dbReference>
<protein>
    <recommendedName>
        <fullName evidence="2">Helicase C-terminal domain-containing protein</fullName>
    </recommendedName>
</protein>
<evidence type="ECO:0000313" key="4">
    <source>
        <dbReference type="Proteomes" id="UP000631114"/>
    </source>
</evidence>
<keyword evidence="4" id="KW-1185">Reference proteome</keyword>
<dbReference type="AlphaFoldDB" id="A0A835H6M3"/>
<name>A0A835H6M3_9MAGN</name>
<keyword evidence="1" id="KW-0694">RNA-binding</keyword>
<dbReference type="EMBL" id="JADFTS010000008">
    <property type="protein sequence ID" value="KAF9594226.1"/>
    <property type="molecule type" value="Genomic_DNA"/>
</dbReference>
<reference evidence="3 4" key="1">
    <citation type="submission" date="2020-10" db="EMBL/GenBank/DDBJ databases">
        <title>The Coptis chinensis genome and diversification of protoberbering-type alkaloids.</title>
        <authorList>
            <person name="Wang B."/>
            <person name="Shu S."/>
            <person name="Song C."/>
            <person name="Liu Y."/>
        </authorList>
    </citation>
    <scope>NUCLEOTIDE SEQUENCE [LARGE SCALE GENOMIC DNA]</scope>
    <source>
        <strain evidence="3">HL-2020</strain>
        <tissue evidence="3">Leaf</tissue>
    </source>
</reference>
<organism evidence="3 4">
    <name type="scientific">Coptis chinensis</name>
    <dbReference type="NCBI Taxonomy" id="261450"/>
    <lineage>
        <taxon>Eukaryota</taxon>
        <taxon>Viridiplantae</taxon>
        <taxon>Streptophyta</taxon>
        <taxon>Embryophyta</taxon>
        <taxon>Tracheophyta</taxon>
        <taxon>Spermatophyta</taxon>
        <taxon>Magnoliopsida</taxon>
        <taxon>Ranunculales</taxon>
        <taxon>Ranunculaceae</taxon>
        <taxon>Coptidoideae</taxon>
        <taxon>Coptis</taxon>
    </lineage>
</organism>
<proteinExistence type="predicted"/>
<evidence type="ECO:0000313" key="3">
    <source>
        <dbReference type="EMBL" id="KAF9594226.1"/>
    </source>
</evidence>
<evidence type="ECO:0000259" key="2">
    <source>
        <dbReference type="PROSITE" id="PS51194"/>
    </source>
</evidence>
<evidence type="ECO:0000256" key="1">
    <source>
        <dbReference type="ARBA" id="ARBA00022884"/>
    </source>
</evidence>
<dbReference type="PROSITE" id="PS51194">
    <property type="entry name" value="HELICASE_CTER"/>
    <property type="match status" value="1"/>
</dbReference>
<dbReference type="PANTHER" id="PTHR47958">
    <property type="entry name" value="ATP-DEPENDENT RNA HELICASE DBP3"/>
    <property type="match status" value="1"/>
</dbReference>
<feature type="domain" description="Helicase C-terminal" evidence="2">
    <location>
        <begin position="14"/>
        <end position="179"/>
    </location>
</feature>